<dbReference type="PANTHER" id="PTHR36166">
    <property type="entry name" value="CHROMOSOME 9, WHOLE GENOME SHOTGUN SEQUENCE"/>
    <property type="match status" value="1"/>
</dbReference>
<dbReference type="EMBL" id="MTYH01000068">
    <property type="protein sequence ID" value="PNP40552.1"/>
    <property type="molecule type" value="Genomic_DNA"/>
</dbReference>
<dbReference type="InterPro" id="IPR023393">
    <property type="entry name" value="START-like_dom_sf"/>
</dbReference>
<organism evidence="1 2">
    <name type="scientific">Trichoderma gamsii</name>
    <dbReference type="NCBI Taxonomy" id="398673"/>
    <lineage>
        <taxon>Eukaryota</taxon>
        <taxon>Fungi</taxon>
        <taxon>Dikarya</taxon>
        <taxon>Ascomycota</taxon>
        <taxon>Pezizomycotina</taxon>
        <taxon>Sordariomycetes</taxon>
        <taxon>Hypocreomycetidae</taxon>
        <taxon>Hypocreales</taxon>
        <taxon>Hypocreaceae</taxon>
        <taxon>Trichoderma</taxon>
    </lineage>
</organism>
<dbReference type="Gene3D" id="3.30.530.20">
    <property type="match status" value="1"/>
</dbReference>
<dbReference type="SUPFAM" id="SSF55961">
    <property type="entry name" value="Bet v1-like"/>
    <property type="match status" value="1"/>
</dbReference>
<name>A0A2K0T4V7_9HYPO</name>
<evidence type="ECO:0000313" key="2">
    <source>
        <dbReference type="Proteomes" id="UP000236546"/>
    </source>
</evidence>
<dbReference type="PANTHER" id="PTHR36166:SF1">
    <property type="entry name" value="SRPBCC DOMAIN-CONTAINING PROTEIN"/>
    <property type="match status" value="1"/>
</dbReference>
<evidence type="ECO:0008006" key="3">
    <source>
        <dbReference type="Google" id="ProtNLM"/>
    </source>
</evidence>
<accession>A0A2K0T4V7</accession>
<dbReference type="AlphaFoldDB" id="A0A2K0T4V7"/>
<gene>
    <name evidence="1" type="ORF">TGAMA5MH_07549</name>
</gene>
<evidence type="ECO:0000313" key="1">
    <source>
        <dbReference type="EMBL" id="PNP40552.1"/>
    </source>
</evidence>
<reference evidence="1 2" key="1">
    <citation type="submission" date="2017-02" db="EMBL/GenBank/DDBJ databases">
        <title>Genomes of Trichoderma spp. with biocontrol activity.</title>
        <authorList>
            <person name="Gardiner D."/>
            <person name="Kazan K."/>
            <person name="Vos C."/>
            <person name="Harvey P."/>
        </authorList>
    </citation>
    <scope>NUCLEOTIDE SEQUENCE [LARGE SCALE GENOMIC DNA]</scope>
    <source>
        <strain evidence="1 2">A5MH</strain>
    </source>
</reference>
<comment type="caution">
    <text evidence="1">The sequence shown here is derived from an EMBL/GenBank/DDBJ whole genome shotgun (WGS) entry which is preliminary data.</text>
</comment>
<dbReference type="Proteomes" id="UP000236546">
    <property type="component" value="Unassembled WGS sequence"/>
</dbReference>
<dbReference type="CDD" id="cd07822">
    <property type="entry name" value="SRPBCC_4"/>
    <property type="match status" value="1"/>
</dbReference>
<dbReference type="Pfam" id="PF10604">
    <property type="entry name" value="Polyketide_cyc2"/>
    <property type="match status" value="1"/>
</dbReference>
<sequence length="159" mass="17663">MSPILSVSTKIEIAASPAIVRSVFLDFARYSQWQPGWNIQPADPGKQPIDLKSGDGLKVNMNGSSHNPVIVENSPESFQWEGSLFGLAKGVHQFHFTPSETTPGSTTFTQGEDFRGLLITLSSPWWNSRKFDLSPWDKFNTDLKNEAEKASKQSPEAEH</sequence>
<dbReference type="InterPro" id="IPR019587">
    <property type="entry name" value="Polyketide_cyclase/dehydratase"/>
</dbReference>
<proteinExistence type="predicted"/>
<dbReference type="OrthoDB" id="509124at2759"/>
<protein>
    <recommendedName>
        <fullName evidence="3">Activator of Hsp90 ATPase N-terminal domain-containing protein</fullName>
    </recommendedName>
</protein>